<organism evidence="9 10">
    <name type="scientific">Cephus cinctus</name>
    <name type="common">Wheat stem sawfly</name>
    <dbReference type="NCBI Taxonomy" id="211228"/>
    <lineage>
        <taxon>Eukaryota</taxon>
        <taxon>Metazoa</taxon>
        <taxon>Ecdysozoa</taxon>
        <taxon>Arthropoda</taxon>
        <taxon>Hexapoda</taxon>
        <taxon>Insecta</taxon>
        <taxon>Pterygota</taxon>
        <taxon>Neoptera</taxon>
        <taxon>Endopterygota</taxon>
        <taxon>Hymenoptera</taxon>
        <taxon>Cephoidea</taxon>
        <taxon>Cephidae</taxon>
        <taxon>Cephus</taxon>
    </lineage>
</organism>
<accession>A0AAJ7VWS2</accession>
<keyword evidence="5" id="KW-0479">Metal-binding</keyword>
<comment type="cofactor">
    <cofactor evidence="1">
        <name>a divalent metal cation</name>
        <dbReference type="ChEBI" id="CHEBI:60240"/>
    </cofactor>
</comment>
<comment type="similarity">
    <text evidence="3">Belongs to the HARBI1 family.</text>
</comment>
<dbReference type="AlphaFoldDB" id="A0AAJ7VWS2"/>
<gene>
    <name evidence="10" type="primary">LOC107262928</name>
</gene>
<keyword evidence="4" id="KW-0540">Nuclease</keyword>
<evidence type="ECO:0000256" key="3">
    <source>
        <dbReference type="ARBA" id="ARBA00006958"/>
    </source>
</evidence>
<evidence type="ECO:0000313" key="9">
    <source>
        <dbReference type="Proteomes" id="UP000694920"/>
    </source>
</evidence>
<dbReference type="KEGG" id="ccin:107262928"/>
<dbReference type="GO" id="GO:0004518">
    <property type="term" value="F:nuclease activity"/>
    <property type="evidence" value="ECO:0007669"/>
    <property type="project" value="UniProtKB-KW"/>
</dbReference>
<evidence type="ECO:0000256" key="6">
    <source>
        <dbReference type="ARBA" id="ARBA00022801"/>
    </source>
</evidence>
<dbReference type="GO" id="GO:0016787">
    <property type="term" value="F:hydrolase activity"/>
    <property type="evidence" value="ECO:0007669"/>
    <property type="project" value="UniProtKB-KW"/>
</dbReference>
<dbReference type="Pfam" id="PF13359">
    <property type="entry name" value="DDE_Tnp_4"/>
    <property type="match status" value="1"/>
</dbReference>
<dbReference type="Proteomes" id="UP000694920">
    <property type="component" value="Unplaced"/>
</dbReference>
<evidence type="ECO:0000259" key="8">
    <source>
        <dbReference type="Pfam" id="PF13359"/>
    </source>
</evidence>
<dbReference type="GO" id="GO:0005634">
    <property type="term" value="C:nucleus"/>
    <property type="evidence" value="ECO:0007669"/>
    <property type="project" value="UniProtKB-SubCell"/>
</dbReference>
<evidence type="ECO:0000256" key="5">
    <source>
        <dbReference type="ARBA" id="ARBA00022723"/>
    </source>
</evidence>
<feature type="domain" description="DDE Tnp4" evidence="8">
    <location>
        <begin position="99"/>
        <end position="237"/>
    </location>
</feature>
<keyword evidence="6" id="KW-0378">Hydrolase</keyword>
<name>A0AAJ7VWS2_CEPCN</name>
<evidence type="ECO:0000256" key="7">
    <source>
        <dbReference type="ARBA" id="ARBA00023242"/>
    </source>
</evidence>
<dbReference type="GeneID" id="107262928"/>
<dbReference type="PANTHER" id="PTHR22930">
    <property type="match status" value="1"/>
</dbReference>
<evidence type="ECO:0000256" key="4">
    <source>
        <dbReference type="ARBA" id="ARBA00022722"/>
    </source>
</evidence>
<dbReference type="RefSeq" id="XP_024936095.1">
    <property type="nucleotide sequence ID" value="XM_025080327.1"/>
</dbReference>
<evidence type="ECO:0000313" key="10">
    <source>
        <dbReference type="RefSeq" id="XP_024936095.1"/>
    </source>
</evidence>
<dbReference type="GO" id="GO:0046872">
    <property type="term" value="F:metal ion binding"/>
    <property type="evidence" value="ECO:0007669"/>
    <property type="project" value="UniProtKB-KW"/>
</dbReference>
<comment type="subcellular location">
    <subcellularLocation>
        <location evidence="2">Nucleus</location>
    </subcellularLocation>
</comment>
<evidence type="ECO:0000256" key="2">
    <source>
        <dbReference type="ARBA" id="ARBA00004123"/>
    </source>
</evidence>
<keyword evidence="9" id="KW-1185">Reference proteome</keyword>
<evidence type="ECO:0000256" key="1">
    <source>
        <dbReference type="ARBA" id="ARBA00001968"/>
    </source>
</evidence>
<dbReference type="InterPro" id="IPR045249">
    <property type="entry name" value="HARBI1-like"/>
</dbReference>
<keyword evidence="7" id="KW-0539">Nucleus</keyword>
<reference evidence="10" key="1">
    <citation type="submission" date="2025-08" db="UniProtKB">
        <authorList>
            <consortium name="RefSeq"/>
        </authorList>
    </citation>
    <scope>IDENTIFICATION</scope>
</reference>
<dbReference type="PANTHER" id="PTHR22930:SF289">
    <property type="entry name" value="DDE TNP4 DOMAIN-CONTAINING PROTEIN-RELATED"/>
    <property type="match status" value="1"/>
</dbReference>
<dbReference type="InterPro" id="IPR027806">
    <property type="entry name" value="HARBI1_dom"/>
</dbReference>
<proteinExistence type="inferred from homology"/>
<protein>
    <submittedName>
        <fullName evidence="10">Protein ALP1-like</fullName>
    </submittedName>
</protein>
<sequence length="311" mass="35457">MVNHIVAATDLSPIKMGNRRIIDALLSSSDEEDFFVHRRKCIGSPTHIRHELEHRREHWGLQWCHQDKCTQNSTCSYCCNCSTSATLHKVSYNAEGGGNDAEVFRNRKGYFSINVQAVCNANLEFSDIVARWPGSVHDCNIFNNSRIRTLFEANTFGDGLLVGDSGYQLRSYVMTPLGNPRTRSEQLYNESLIRTRNTIEGTFGVWKRRFPVLALGSRFQKTDTLLAVIVATAVLHNIARHAGELLPPGDPALQLPAPWEHILKEGIIRHELNRPHRNRVQNHVQNALINGYFQRLVRTRSILFLFIFNHC</sequence>